<accession>A0ABD5ZAA8</accession>
<evidence type="ECO:0000256" key="1">
    <source>
        <dbReference type="SAM" id="Phobius"/>
    </source>
</evidence>
<feature type="transmembrane region" description="Helical" evidence="1">
    <location>
        <begin position="32"/>
        <end position="49"/>
    </location>
</feature>
<reference evidence="2 3" key="1">
    <citation type="journal article" date="2019" name="Int. J. Syst. Evol. Microbiol.">
        <title>The Global Catalogue of Microorganisms (GCM) 10K type strain sequencing project: providing services to taxonomists for standard genome sequencing and annotation.</title>
        <authorList>
            <consortium name="The Broad Institute Genomics Platform"/>
            <consortium name="The Broad Institute Genome Sequencing Center for Infectious Disease"/>
            <person name="Wu L."/>
            <person name="Ma J."/>
        </authorList>
    </citation>
    <scope>NUCLEOTIDE SEQUENCE [LARGE SCALE GENOMIC DNA]</scope>
    <source>
        <strain evidence="2 3">DSM 29988</strain>
    </source>
</reference>
<evidence type="ECO:0000313" key="2">
    <source>
        <dbReference type="EMBL" id="MFC7202091.1"/>
    </source>
</evidence>
<gene>
    <name evidence="2" type="ORF">ACFQJC_01080</name>
</gene>
<feature type="transmembrane region" description="Helical" evidence="1">
    <location>
        <begin position="7"/>
        <end position="26"/>
    </location>
</feature>
<keyword evidence="3" id="KW-1185">Reference proteome</keyword>
<keyword evidence="1" id="KW-0472">Membrane</keyword>
<dbReference type="Proteomes" id="UP001596481">
    <property type="component" value="Unassembled WGS sequence"/>
</dbReference>
<dbReference type="RefSeq" id="WP_390221397.1">
    <property type="nucleotide sequence ID" value="NZ_JBHTAA010000001.1"/>
</dbReference>
<protein>
    <submittedName>
        <fullName evidence="2">Uncharacterized protein</fullName>
    </submittedName>
</protein>
<comment type="caution">
    <text evidence="2">The sequence shown here is derived from an EMBL/GenBank/DDBJ whole genome shotgun (WGS) entry which is preliminary data.</text>
</comment>
<organism evidence="2 3">
    <name type="scientific">Haloferax namakaokahaiae</name>
    <dbReference type="NCBI Taxonomy" id="1748331"/>
    <lineage>
        <taxon>Archaea</taxon>
        <taxon>Methanobacteriati</taxon>
        <taxon>Methanobacteriota</taxon>
        <taxon>Stenosarchaea group</taxon>
        <taxon>Halobacteria</taxon>
        <taxon>Halobacteriales</taxon>
        <taxon>Haloferacaceae</taxon>
        <taxon>Haloferax</taxon>
    </lineage>
</organism>
<name>A0ABD5ZAA8_9EURY</name>
<proteinExistence type="predicted"/>
<keyword evidence="1" id="KW-0812">Transmembrane</keyword>
<keyword evidence="1" id="KW-1133">Transmembrane helix</keyword>
<dbReference type="EMBL" id="JBHTAA010000001">
    <property type="protein sequence ID" value="MFC7202091.1"/>
    <property type="molecule type" value="Genomic_DNA"/>
</dbReference>
<evidence type="ECO:0000313" key="3">
    <source>
        <dbReference type="Proteomes" id="UP001596481"/>
    </source>
</evidence>
<dbReference type="AlphaFoldDB" id="A0ABD5ZAA8"/>
<sequence length="51" mass="5648">MPNPAESLSLLVVLEFVVVASIVLLLVPFDVAAPFVPLLLFFVVVLYLYRT</sequence>